<feature type="transmembrane region" description="Helical" evidence="8">
    <location>
        <begin position="265"/>
        <end position="282"/>
    </location>
</feature>
<organism evidence="10 11">
    <name type="scientific">Legionella jamestowniensis</name>
    <dbReference type="NCBI Taxonomy" id="455"/>
    <lineage>
        <taxon>Bacteria</taxon>
        <taxon>Pseudomonadati</taxon>
        <taxon>Pseudomonadota</taxon>
        <taxon>Gammaproteobacteria</taxon>
        <taxon>Legionellales</taxon>
        <taxon>Legionellaceae</taxon>
        <taxon>Legionella</taxon>
    </lineage>
</organism>
<evidence type="ECO:0000256" key="4">
    <source>
        <dbReference type="ARBA" id="ARBA00022448"/>
    </source>
</evidence>
<proteinExistence type="inferred from homology"/>
<dbReference type="PROSITE" id="PS00216">
    <property type="entry name" value="SUGAR_TRANSPORT_1"/>
    <property type="match status" value="1"/>
</dbReference>
<feature type="transmembrane region" description="Helical" evidence="8">
    <location>
        <begin position="53"/>
        <end position="74"/>
    </location>
</feature>
<dbReference type="InterPro" id="IPR011701">
    <property type="entry name" value="MFS"/>
</dbReference>
<keyword evidence="4" id="KW-0813">Transport</keyword>
<dbReference type="GO" id="GO:0016020">
    <property type="term" value="C:membrane"/>
    <property type="evidence" value="ECO:0007669"/>
    <property type="project" value="UniProtKB-SubCell"/>
</dbReference>
<feature type="transmembrane region" description="Helical" evidence="8">
    <location>
        <begin position="353"/>
        <end position="371"/>
    </location>
</feature>
<name>A0A0W0UH83_9GAMM</name>
<dbReference type="Gene3D" id="1.20.1250.20">
    <property type="entry name" value="MFS general substrate transporter like domains"/>
    <property type="match status" value="1"/>
</dbReference>
<keyword evidence="6 8" id="KW-1133">Transmembrane helix</keyword>
<comment type="function">
    <text evidence="1">Resistance to tetracycline by an active tetracycline efflux. This is an energy-dependent process that decreases the accumulation of the antibiotic in whole cells. This protein functions as a metal-tetracycline/H(+) antiporter.</text>
</comment>
<feature type="transmembrane region" description="Helical" evidence="8">
    <location>
        <begin position="227"/>
        <end position="245"/>
    </location>
</feature>
<dbReference type="EMBL" id="LNYG01000013">
    <property type="protein sequence ID" value="KTD07266.1"/>
    <property type="molecule type" value="Genomic_DNA"/>
</dbReference>
<evidence type="ECO:0000256" key="2">
    <source>
        <dbReference type="ARBA" id="ARBA00004141"/>
    </source>
</evidence>
<dbReference type="InterPro" id="IPR020846">
    <property type="entry name" value="MFS_dom"/>
</dbReference>
<evidence type="ECO:0000256" key="7">
    <source>
        <dbReference type="ARBA" id="ARBA00023136"/>
    </source>
</evidence>
<comment type="caution">
    <text evidence="10">The sequence shown here is derived from an EMBL/GenBank/DDBJ whole genome shotgun (WGS) entry which is preliminary data.</text>
</comment>
<evidence type="ECO:0000256" key="1">
    <source>
        <dbReference type="ARBA" id="ARBA00003279"/>
    </source>
</evidence>
<protein>
    <submittedName>
        <fullName evidence="10">Transporter of the major facilitator superfamily (MFS)</fullName>
    </submittedName>
</protein>
<dbReference type="AlphaFoldDB" id="A0A0W0UH83"/>
<sequence>MNNKKGIASLIWVVFVDSMGWGIAFSIFAALFFKGNSNIIPETVSSTSRYMLYEFLLAIYSVFMFFFAPVLGGIADRYGRKPGLKISMLGLTSGFILSALGCYLSSIWFLIFGRIISGMTAGSLSVAQAAAVDISTPQNKSFYLSILMLSNCLGFSLGPILGSGLMHFNMGPIGASTFLIGAIMSALGYLSIQFFFKETYTPKKSKDQFNLIKDFANIKVAFCKPILSNYLQAVLFSMVAFGLFFSDIPVFLNRYFPSQNSSTDLILSFEAIIFSLTLMFGGKYLFNYFEKTKVIFLALFVQLLAYLVISLSIQSFTLNVILFTCISAFTGLMYIALLTLISDTTESDWQGRVMGVVAALSSITWGVGPLLTGGLNFYGAGIAFLFCALLIILSLVALRKSMTKNKALGLANANGQSS</sequence>
<feature type="transmembrane region" description="Helical" evidence="8">
    <location>
        <begin position="141"/>
        <end position="161"/>
    </location>
</feature>
<dbReference type="PANTHER" id="PTHR23504">
    <property type="entry name" value="MAJOR FACILITATOR SUPERFAMILY DOMAIN-CONTAINING PROTEIN 10"/>
    <property type="match status" value="1"/>
</dbReference>
<dbReference type="GO" id="GO:0022857">
    <property type="term" value="F:transmembrane transporter activity"/>
    <property type="evidence" value="ECO:0007669"/>
    <property type="project" value="InterPro"/>
</dbReference>
<evidence type="ECO:0000259" key="9">
    <source>
        <dbReference type="PROSITE" id="PS50850"/>
    </source>
</evidence>
<evidence type="ECO:0000256" key="6">
    <source>
        <dbReference type="ARBA" id="ARBA00022989"/>
    </source>
</evidence>
<dbReference type="PATRIC" id="fig|455.5.peg.1543"/>
<evidence type="ECO:0000256" key="3">
    <source>
        <dbReference type="ARBA" id="ARBA00007520"/>
    </source>
</evidence>
<comment type="similarity">
    <text evidence="3">Belongs to the major facilitator superfamily. TCR/Tet family.</text>
</comment>
<evidence type="ECO:0000256" key="5">
    <source>
        <dbReference type="ARBA" id="ARBA00022692"/>
    </source>
</evidence>
<evidence type="ECO:0000313" key="11">
    <source>
        <dbReference type="Proteomes" id="UP000054715"/>
    </source>
</evidence>
<dbReference type="Proteomes" id="UP000054715">
    <property type="component" value="Unassembled WGS sequence"/>
</dbReference>
<feature type="transmembrane region" description="Helical" evidence="8">
    <location>
        <begin position="7"/>
        <end position="33"/>
    </location>
</feature>
<dbReference type="SUPFAM" id="SSF103473">
    <property type="entry name" value="MFS general substrate transporter"/>
    <property type="match status" value="1"/>
</dbReference>
<dbReference type="InterPro" id="IPR001958">
    <property type="entry name" value="Tet-R_TetA/multi-R_MdtG-like"/>
</dbReference>
<dbReference type="STRING" id="455.Ljam_1461"/>
<feature type="transmembrane region" description="Helical" evidence="8">
    <location>
        <begin position="377"/>
        <end position="398"/>
    </location>
</feature>
<dbReference type="RefSeq" id="WP_058449466.1">
    <property type="nucleotide sequence ID" value="NZ_CAAAJF010000005.1"/>
</dbReference>
<comment type="subcellular location">
    <subcellularLocation>
        <location evidence="2">Membrane</location>
        <topology evidence="2">Multi-pass membrane protein</topology>
    </subcellularLocation>
</comment>
<accession>A0A0W0UH83</accession>
<gene>
    <name evidence="10" type="ORF">Ljam_1461</name>
</gene>
<reference evidence="10 11" key="1">
    <citation type="submission" date="2015-11" db="EMBL/GenBank/DDBJ databases">
        <title>Genomic analysis of 38 Legionella species identifies large and diverse effector repertoires.</title>
        <authorList>
            <person name="Burstein D."/>
            <person name="Amaro F."/>
            <person name="Zusman T."/>
            <person name="Lifshitz Z."/>
            <person name="Cohen O."/>
            <person name="Gilbert J.A."/>
            <person name="Pupko T."/>
            <person name="Shuman H.A."/>
            <person name="Segal G."/>
        </authorList>
    </citation>
    <scope>NUCLEOTIDE SEQUENCE [LARGE SCALE GENOMIC DNA]</scope>
    <source>
        <strain evidence="10 11">JA-26-G1-E2</strain>
    </source>
</reference>
<evidence type="ECO:0000256" key="8">
    <source>
        <dbReference type="SAM" id="Phobius"/>
    </source>
</evidence>
<keyword evidence="7 8" id="KW-0472">Membrane</keyword>
<dbReference type="PROSITE" id="PS50850">
    <property type="entry name" value="MFS"/>
    <property type="match status" value="1"/>
</dbReference>
<dbReference type="Pfam" id="PF07690">
    <property type="entry name" value="MFS_1"/>
    <property type="match status" value="1"/>
</dbReference>
<feature type="transmembrane region" description="Helical" evidence="8">
    <location>
        <begin position="86"/>
        <end position="109"/>
    </location>
</feature>
<dbReference type="PRINTS" id="PR01035">
    <property type="entry name" value="TCRTETA"/>
</dbReference>
<feature type="transmembrane region" description="Helical" evidence="8">
    <location>
        <begin position="173"/>
        <end position="196"/>
    </location>
</feature>
<keyword evidence="5 8" id="KW-0812">Transmembrane</keyword>
<evidence type="ECO:0000313" key="10">
    <source>
        <dbReference type="EMBL" id="KTD07266.1"/>
    </source>
</evidence>
<feature type="transmembrane region" description="Helical" evidence="8">
    <location>
        <begin position="294"/>
        <end position="314"/>
    </location>
</feature>
<feature type="transmembrane region" description="Helical" evidence="8">
    <location>
        <begin position="320"/>
        <end position="341"/>
    </location>
</feature>
<dbReference type="PANTHER" id="PTHR23504:SF15">
    <property type="entry name" value="MAJOR FACILITATOR SUPERFAMILY (MFS) PROFILE DOMAIN-CONTAINING PROTEIN"/>
    <property type="match status" value="1"/>
</dbReference>
<feature type="domain" description="Major facilitator superfamily (MFS) profile" evidence="9">
    <location>
        <begin position="10"/>
        <end position="406"/>
    </location>
</feature>
<dbReference type="InterPro" id="IPR036259">
    <property type="entry name" value="MFS_trans_sf"/>
</dbReference>
<dbReference type="OrthoDB" id="9764259at2"/>
<dbReference type="InterPro" id="IPR005829">
    <property type="entry name" value="Sugar_transporter_CS"/>
</dbReference>